<feature type="domain" description="Fibronectin type-III" evidence="2">
    <location>
        <begin position="430"/>
        <end position="517"/>
    </location>
</feature>
<reference evidence="3" key="3">
    <citation type="submission" date="2020-05" db="EMBL/GenBank/DDBJ databases">
        <title>Electrophorus electricus (electric eel) genome, fEleEle1, primary haplotype.</title>
        <authorList>
            <person name="Myers G."/>
            <person name="Meyer A."/>
            <person name="Fedrigo O."/>
            <person name="Formenti G."/>
            <person name="Rhie A."/>
            <person name="Tracey A."/>
            <person name="Sims Y."/>
            <person name="Jarvis E.D."/>
        </authorList>
    </citation>
    <scope>NUCLEOTIDE SEQUENCE [LARGE SCALE GENOMIC DNA]</scope>
</reference>
<proteinExistence type="predicted"/>
<dbReference type="SMART" id="SM00060">
    <property type="entry name" value="FN3"/>
    <property type="match status" value="6"/>
</dbReference>
<reference evidence="3" key="5">
    <citation type="submission" date="2025-09" db="UniProtKB">
        <authorList>
            <consortium name="Ensembl"/>
        </authorList>
    </citation>
    <scope>IDENTIFICATION</scope>
</reference>
<evidence type="ECO:0000259" key="2">
    <source>
        <dbReference type="PROSITE" id="PS50853"/>
    </source>
</evidence>
<dbReference type="OMA" id="IYQRICK"/>
<name>A0A4W4FBC4_ELEEL</name>
<dbReference type="PANTHER" id="PTHR46708">
    <property type="entry name" value="TENASCIN"/>
    <property type="match status" value="1"/>
</dbReference>
<dbReference type="GO" id="GO:0007507">
    <property type="term" value="P:heart development"/>
    <property type="evidence" value="ECO:0007669"/>
    <property type="project" value="TreeGrafter"/>
</dbReference>
<keyword evidence="1" id="KW-0677">Repeat</keyword>
<dbReference type="GO" id="GO:0043394">
    <property type="term" value="F:proteoglycan binding"/>
    <property type="evidence" value="ECO:0007669"/>
    <property type="project" value="TreeGrafter"/>
</dbReference>
<dbReference type="InterPro" id="IPR013783">
    <property type="entry name" value="Ig-like_fold"/>
</dbReference>
<organism evidence="3 4">
    <name type="scientific">Electrophorus electricus</name>
    <name type="common">Electric eel</name>
    <name type="synonym">Gymnotus electricus</name>
    <dbReference type="NCBI Taxonomy" id="8005"/>
    <lineage>
        <taxon>Eukaryota</taxon>
        <taxon>Metazoa</taxon>
        <taxon>Chordata</taxon>
        <taxon>Craniata</taxon>
        <taxon>Vertebrata</taxon>
        <taxon>Euteleostomi</taxon>
        <taxon>Actinopterygii</taxon>
        <taxon>Neopterygii</taxon>
        <taxon>Teleostei</taxon>
        <taxon>Ostariophysi</taxon>
        <taxon>Gymnotiformes</taxon>
        <taxon>Gymnotoidei</taxon>
        <taxon>Gymnotidae</taxon>
        <taxon>Electrophorus</taxon>
    </lineage>
</organism>
<reference evidence="4" key="2">
    <citation type="journal article" date="2017" name="Sci. Adv.">
        <title>A tail of two voltages: Proteomic comparison of the three electric organs of the electric eel.</title>
        <authorList>
            <person name="Traeger L.L."/>
            <person name="Sabat G."/>
            <person name="Barrett-Wilt G.A."/>
            <person name="Wells G.B."/>
            <person name="Sussman M.R."/>
        </authorList>
    </citation>
    <scope>NUCLEOTIDE SEQUENCE [LARGE SCALE GENOMIC DNA]</scope>
</reference>
<dbReference type="AlphaFoldDB" id="A0A4W4FBC4"/>
<dbReference type="InterPro" id="IPR050991">
    <property type="entry name" value="ECM_Regulatory_Proteins"/>
</dbReference>
<dbReference type="GO" id="GO:0007399">
    <property type="term" value="P:nervous system development"/>
    <property type="evidence" value="ECO:0007669"/>
    <property type="project" value="TreeGrafter"/>
</dbReference>
<feature type="domain" description="Fibronectin type-III" evidence="2">
    <location>
        <begin position="338"/>
        <end position="426"/>
    </location>
</feature>
<dbReference type="PANTHER" id="PTHR46708:SF7">
    <property type="entry name" value="FIBRONECTIN TYPE-III DOMAIN-CONTAINING PROTEIN"/>
    <property type="match status" value="1"/>
</dbReference>
<dbReference type="InterPro" id="IPR003961">
    <property type="entry name" value="FN3_dom"/>
</dbReference>
<accession>A0A4W4FBC4</accession>
<dbReference type="GeneTree" id="ENSGT00940000156870"/>
<evidence type="ECO:0000313" key="4">
    <source>
        <dbReference type="Proteomes" id="UP000314983"/>
    </source>
</evidence>
<feature type="domain" description="Fibronectin type-III" evidence="2">
    <location>
        <begin position="519"/>
        <end position="607"/>
    </location>
</feature>
<dbReference type="GO" id="GO:0007044">
    <property type="term" value="P:cell-substrate junction assembly"/>
    <property type="evidence" value="ECO:0007669"/>
    <property type="project" value="TreeGrafter"/>
</dbReference>
<dbReference type="Gene3D" id="2.60.40.10">
    <property type="entry name" value="Immunoglobulins"/>
    <property type="match status" value="7"/>
</dbReference>
<evidence type="ECO:0000313" key="3">
    <source>
        <dbReference type="Ensembl" id="ENSEEEP00000021997.2"/>
    </source>
</evidence>
<dbReference type="Proteomes" id="UP000314983">
    <property type="component" value="Chromosome 7"/>
</dbReference>
<dbReference type="InterPro" id="IPR036116">
    <property type="entry name" value="FN3_sf"/>
</dbReference>
<feature type="domain" description="Fibronectin type-III" evidence="2">
    <location>
        <begin position="245"/>
        <end position="337"/>
    </location>
</feature>
<dbReference type="SUPFAM" id="SSF49265">
    <property type="entry name" value="Fibronectin type III"/>
    <property type="match status" value="5"/>
</dbReference>
<feature type="domain" description="Fibronectin type-III" evidence="2">
    <location>
        <begin position="1"/>
        <end position="65"/>
    </location>
</feature>
<dbReference type="GO" id="GO:0005201">
    <property type="term" value="F:extracellular matrix structural constituent"/>
    <property type="evidence" value="ECO:0007669"/>
    <property type="project" value="TreeGrafter"/>
</dbReference>
<dbReference type="CDD" id="cd00063">
    <property type="entry name" value="FN3"/>
    <property type="match status" value="5"/>
</dbReference>
<dbReference type="GO" id="GO:0007160">
    <property type="term" value="P:cell-matrix adhesion"/>
    <property type="evidence" value="ECO:0007669"/>
    <property type="project" value="TreeGrafter"/>
</dbReference>
<reference evidence="4" key="1">
    <citation type="journal article" date="2014" name="Science">
        <title>Nonhuman genetics. Genomic basis for the convergent evolution of electric organs.</title>
        <authorList>
            <person name="Gallant J.R."/>
            <person name="Traeger L.L."/>
            <person name="Volkening J.D."/>
            <person name="Moffett H."/>
            <person name="Chen P.H."/>
            <person name="Novina C.D."/>
            <person name="Phillips G.N.Jr."/>
            <person name="Anand R."/>
            <person name="Wells G.B."/>
            <person name="Pinch M."/>
            <person name="Guth R."/>
            <person name="Unguez G.A."/>
            <person name="Albert J.S."/>
            <person name="Zakon H.H."/>
            <person name="Samanta M.P."/>
            <person name="Sussman M.R."/>
        </authorList>
    </citation>
    <scope>NUCLEOTIDE SEQUENCE [LARGE SCALE GENOMIC DNA]</scope>
</reference>
<protein>
    <recommendedName>
        <fullName evidence="2">Fibronectin type-III domain-containing protein</fullName>
    </recommendedName>
</protein>
<dbReference type="PROSITE" id="PS50853">
    <property type="entry name" value="FN3"/>
    <property type="match status" value="6"/>
</dbReference>
<feature type="domain" description="Fibronectin type-III" evidence="2">
    <location>
        <begin position="66"/>
        <end position="158"/>
    </location>
</feature>
<sequence>LIAPMSQKSHLLPAQHRQVELKGDVWRTKVTGLTPKTEYSLTVYAIYPGLIGESTTTLTETTPVPPVANFRVMEEGLFSLRLGWTASPGYVDAYKIYIPRSDRPGLTYEQELQGDTSSHVIDSLQEDKTYTVSIYAEYPEGRSAPVSVTGRTLTSVPVEQLLVQNATTDTVQARWLSVRGASGYRLTWASAEGHIESVNLGENYNYYMVQGLHPGVEYTISINPVFLDTEGPVISAKAKTLDSSAVQTLRATALSTSKAMAVWNAVPGATGYRLAWGPTPEFVGRDRPRQLALNDSTTEHVLKNLVHDTEYVLSLYVLFGRVVGPGITATFRTSPLGYVSNFKVTSYTSSSISVAWNAIVGATEYKLTWSQSNPNSHYLDHSILEYFITPLQPNTLYSISIYALYGNTEGPEISLTQQTASLTDSERIEPVRDVKVTDIGMNSFLLTWKKTPKVTGYKVTWSPFNGGREKSELLSSFATSYTITGLLANTAYKIQVSSVMQDQERGSTMLTARTLDLPKVNGFSALNTTDDSTVLNWTSVSGASGYHLSWRRISELHSTIEILGSGFTSYKIKNLQYGRTYIFTIQPLYGEVEGPVTTFTKRICKGGSSSELCTVVGSLLSLGLTLDMKYFSHRHGCVSLLWMWLAN</sequence>
<reference evidence="3" key="4">
    <citation type="submission" date="2025-08" db="UniProtKB">
        <authorList>
            <consortium name="Ensembl"/>
        </authorList>
    </citation>
    <scope>IDENTIFICATION</scope>
</reference>
<dbReference type="GO" id="GO:0005178">
    <property type="term" value="F:integrin binding"/>
    <property type="evidence" value="ECO:0007669"/>
    <property type="project" value="TreeGrafter"/>
</dbReference>
<dbReference type="Ensembl" id="ENSEEET00000022244.2">
    <property type="protein sequence ID" value="ENSEEEP00000021997.2"/>
    <property type="gene ID" value="ENSEEEG00000010683.2"/>
</dbReference>
<evidence type="ECO:0000256" key="1">
    <source>
        <dbReference type="ARBA" id="ARBA00022737"/>
    </source>
</evidence>
<dbReference type="Pfam" id="PF00041">
    <property type="entry name" value="fn3"/>
    <property type="match status" value="5"/>
</dbReference>
<keyword evidence="4" id="KW-1185">Reference proteome</keyword>